<proteinExistence type="predicted"/>
<comment type="caution">
    <text evidence="1">The sequence shown here is derived from an EMBL/GenBank/DDBJ whole genome shotgun (WGS) entry which is preliminary data.</text>
</comment>
<reference evidence="1" key="1">
    <citation type="submission" date="2021-03" db="EMBL/GenBank/DDBJ databases">
        <title>Draft genome sequence of rust myrtle Austropuccinia psidii MF-1, a brazilian biotype.</title>
        <authorList>
            <person name="Quecine M.C."/>
            <person name="Pachon D.M.R."/>
            <person name="Bonatelli M.L."/>
            <person name="Correr F.H."/>
            <person name="Franceschini L.M."/>
            <person name="Leite T.F."/>
            <person name="Margarido G.R.A."/>
            <person name="Almeida C.A."/>
            <person name="Ferrarezi J.A."/>
            <person name="Labate C.A."/>
        </authorList>
    </citation>
    <scope>NUCLEOTIDE SEQUENCE</scope>
    <source>
        <strain evidence="1">MF-1</strain>
    </source>
</reference>
<gene>
    <name evidence="1" type="ORF">O181_052807</name>
</gene>
<evidence type="ECO:0000313" key="1">
    <source>
        <dbReference type="EMBL" id="MBW0513092.1"/>
    </source>
</evidence>
<name>A0A9Q3E8G5_9BASI</name>
<accession>A0A9Q3E8G5</accession>
<organism evidence="1 2">
    <name type="scientific">Austropuccinia psidii MF-1</name>
    <dbReference type="NCBI Taxonomy" id="1389203"/>
    <lineage>
        <taxon>Eukaryota</taxon>
        <taxon>Fungi</taxon>
        <taxon>Dikarya</taxon>
        <taxon>Basidiomycota</taxon>
        <taxon>Pucciniomycotina</taxon>
        <taxon>Pucciniomycetes</taxon>
        <taxon>Pucciniales</taxon>
        <taxon>Sphaerophragmiaceae</taxon>
        <taxon>Austropuccinia</taxon>
    </lineage>
</organism>
<sequence length="84" mass="9456">MIVSRAARPAIDSAVSASQSSITKSAPTPPSIQSWFLLPDPDLDHPHRLRHRRSSKLRHYRSKEISFKNNFILSALSTILTIFS</sequence>
<protein>
    <submittedName>
        <fullName evidence="1">Uncharacterized protein</fullName>
    </submittedName>
</protein>
<evidence type="ECO:0000313" key="2">
    <source>
        <dbReference type="Proteomes" id="UP000765509"/>
    </source>
</evidence>
<dbReference type="AlphaFoldDB" id="A0A9Q3E8G5"/>
<keyword evidence="2" id="KW-1185">Reference proteome</keyword>
<dbReference type="Proteomes" id="UP000765509">
    <property type="component" value="Unassembled WGS sequence"/>
</dbReference>
<dbReference type="EMBL" id="AVOT02023184">
    <property type="protein sequence ID" value="MBW0513092.1"/>
    <property type="molecule type" value="Genomic_DNA"/>
</dbReference>